<organism evidence="2 3">
    <name type="scientific">Sphaerosporella brunnea</name>
    <dbReference type="NCBI Taxonomy" id="1250544"/>
    <lineage>
        <taxon>Eukaryota</taxon>
        <taxon>Fungi</taxon>
        <taxon>Dikarya</taxon>
        <taxon>Ascomycota</taxon>
        <taxon>Pezizomycotina</taxon>
        <taxon>Pezizomycetes</taxon>
        <taxon>Pezizales</taxon>
        <taxon>Pyronemataceae</taxon>
        <taxon>Sphaerosporella</taxon>
    </lineage>
</organism>
<dbReference type="AlphaFoldDB" id="A0A5J5F102"/>
<feature type="transmembrane region" description="Helical" evidence="1">
    <location>
        <begin position="165"/>
        <end position="184"/>
    </location>
</feature>
<keyword evidence="1" id="KW-0472">Membrane</keyword>
<protein>
    <submittedName>
        <fullName evidence="2">Uncharacterized protein</fullName>
    </submittedName>
</protein>
<evidence type="ECO:0000256" key="1">
    <source>
        <dbReference type="SAM" id="Phobius"/>
    </source>
</evidence>
<evidence type="ECO:0000313" key="2">
    <source>
        <dbReference type="EMBL" id="KAA8909642.1"/>
    </source>
</evidence>
<gene>
    <name evidence="2" type="ORF">FN846DRAFT_596994</name>
</gene>
<comment type="caution">
    <text evidence="2">The sequence shown here is derived from an EMBL/GenBank/DDBJ whole genome shotgun (WGS) entry which is preliminary data.</text>
</comment>
<name>A0A5J5F102_9PEZI</name>
<keyword evidence="3" id="KW-1185">Reference proteome</keyword>
<proteinExistence type="predicted"/>
<sequence>MYHPIRPRPFLLRLLRIGGLGAGRRHRGVLGLWTRRRCLTDAFGERASNRRALKQCDRQFSSTRSCLLKRGGFVGCGGGSGSGSGSGSGGGIEDCLSCEVRGTKKEACSLGRRTRWGLTLTREAPEARDGRQTLNCETAPFPFWQQPADSAGFLLACLARLAECIVGAIAAIAAIAGDMLCNCVQRRVTRRMKAECRFWHRRDEKGLLLITSWHSHATAVSDGHRTSLGSSVVNAQ</sequence>
<reference evidence="2 3" key="1">
    <citation type="submission" date="2019-09" db="EMBL/GenBank/DDBJ databases">
        <title>Draft genome of the ectomycorrhizal ascomycete Sphaerosporella brunnea.</title>
        <authorList>
            <consortium name="DOE Joint Genome Institute"/>
            <person name="Benucci G.M."/>
            <person name="Marozzi G."/>
            <person name="Antonielli L."/>
            <person name="Sanchez S."/>
            <person name="Marco P."/>
            <person name="Wang X."/>
            <person name="Falini L.B."/>
            <person name="Barry K."/>
            <person name="Haridas S."/>
            <person name="Lipzen A."/>
            <person name="Labutti K."/>
            <person name="Grigoriev I.V."/>
            <person name="Murat C."/>
            <person name="Martin F."/>
            <person name="Albertini E."/>
            <person name="Donnini D."/>
            <person name="Bonito G."/>
        </authorList>
    </citation>
    <scope>NUCLEOTIDE SEQUENCE [LARGE SCALE GENOMIC DNA]</scope>
    <source>
        <strain evidence="2 3">Sb_GMNB300</strain>
    </source>
</reference>
<dbReference type="Proteomes" id="UP000326924">
    <property type="component" value="Unassembled WGS sequence"/>
</dbReference>
<dbReference type="InParanoid" id="A0A5J5F102"/>
<keyword evidence="1" id="KW-1133">Transmembrane helix</keyword>
<keyword evidence="1" id="KW-0812">Transmembrane</keyword>
<accession>A0A5J5F102</accession>
<dbReference type="EMBL" id="VXIS01000055">
    <property type="protein sequence ID" value="KAA8909642.1"/>
    <property type="molecule type" value="Genomic_DNA"/>
</dbReference>
<evidence type="ECO:0000313" key="3">
    <source>
        <dbReference type="Proteomes" id="UP000326924"/>
    </source>
</evidence>